<dbReference type="InterPro" id="IPR051113">
    <property type="entry name" value="Integrator_subunit6"/>
</dbReference>
<dbReference type="PANTHER" id="PTHR12957:SF2">
    <property type="entry name" value="INTEGRATOR COMPLEX SUBUNIT 6"/>
    <property type="match status" value="1"/>
</dbReference>
<dbReference type="EMBL" id="HBUE01101684">
    <property type="protein sequence ID" value="CAG6485675.1"/>
    <property type="molecule type" value="Transcribed_RNA"/>
</dbReference>
<dbReference type="PRINTS" id="PR01217">
    <property type="entry name" value="PRICHEXTENSN"/>
</dbReference>
<evidence type="ECO:0000256" key="1">
    <source>
        <dbReference type="SAM" id="MobiDB-lite"/>
    </source>
</evidence>
<dbReference type="InterPro" id="IPR029307">
    <property type="entry name" value="INT_SG_DDX_CT_C"/>
</dbReference>
<feature type="region of interest" description="Disordered" evidence="1">
    <location>
        <begin position="793"/>
        <end position="825"/>
    </location>
</feature>
<dbReference type="Pfam" id="PF15300">
    <property type="entry name" value="INT_SG_DDX_CT_C"/>
    <property type="match status" value="1"/>
</dbReference>
<feature type="compositionally biased region" description="Basic residues" evidence="1">
    <location>
        <begin position="793"/>
        <end position="803"/>
    </location>
</feature>
<dbReference type="PROSITE" id="PS50234">
    <property type="entry name" value="VWFA"/>
    <property type="match status" value="1"/>
</dbReference>
<dbReference type="FunFam" id="3.40.50.410:FF:000010">
    <property type="entry name" value="Integrator complex subunit 6 like"/>
    <property type="match status" value="1"/>
</dbReference>
<feature type="compositionally biased region" description="Pro residues" evidence="1">
    <location>
        <begin position="889"/>
        <end position="903"/>
    </location>
</feature>
<proteinExistence type="predicted"/>
<dbReference type="AlphaFoldDB" id="A0A8D8C2B5"/>
<dbReference type="InterPro" id="IPR002035">
    <property type="entry name" value="VWF_A"/>
</dbReference>
<dbReference type="InterPro" id="IPR036465">
    <property type="entry name" value="vWFA_dom_sf"/>
</dbReference>
<dbReference type="InterPro" id="IPR057413">
    <property type="entry name" value="Beta-barrel_INTS6"/>
</dbReference>
<accession>A0A8D8C2B5</accession>
<dbReference type="Pfam" id="PF25462">
    <property type="entry name" value="Beta-barrel_INTS6"/>
    <property type="match status" value="1"/>
</dbReference>
<dbReference type="Pfam" id="PF13519">
    <property type="entry name" value="VWA_2"/>
    <property type="match status" value="1"/>
</dbReference>
<dbReference type="GO" id="GO:0034472">
    <property type="term" value="P:snRNA 3'-end processing"/>
    <property type="evidence" value="ECO:0007669"/>
    <property type="project" value="TreeGrafter"/>
</dbReference>
<dbReference type="PANTHER" id="PTHR12957">
    <property type="entry name" value="DEAD/H BOX POLYPEPTIDE 26/DICE1-RELATED"/>
    <property type="match status" value="1"/>
</dbReference>
<sequence>MTIILFLVDTSASMCQKAHVNGVQKSYLDIAKGAVETFLKYRQRSQDCMGDRYMLLTFEDPPNNVKAGWKENHATFMNELKNLASNGLTSMGEALKNAFDLLNLNRMQSGIDTYGQGRCPFYLEPSVIIVLTDGGKYSFRNGVHQEIILPLHAQIPGTKLTKEPFRWDQRLFSLVLRMSGNRADERVDGKVPHDDSMIEKMCEVTGGRSYKIRSQYVLNQCIESLVQKVQPGVVIHFDQLLTTNATNGEGGGGADLQFQSIKRMIYVQKHPQQKTFPVGFWPIPEPYWPDPKSSSLPPRDAHPKIKIITPCCDEPVMLRNFPIDKYELEPSPLTLQILSKKETNKVWPLIVSSGMHGIEMPFGFLKPSSTMTVVNLYVLPYNYQTFLPLINDLFHKYNLNPPNDWIYKFSNYVKAIPQYYCPFLRRALATTPNVPYQLVQYILPENLDSYLSPAVANYLKQMKNTAKQDQENLCLRVFKQLKQPKPGYHQLETVKLNPGMPLKRDLISHPMLKDAFNKVHADIASFDNYTIVVPTVMRPAATKNYRNPFDIPRRDLIDEIARMRENFFRLPTSGITLYTKDSGHCLPIADMGNYQEYLKNKETPLRELEPTNVRQHMFGNPYKKDKNMVMVDEADLNEVAPMKGGRGGGGSEAAALKNRMADPNARLSRKRKAGPIRKDYTFKRKCFGLLGSSTSASSSSSSSSVTSETSASLSDFAASDSECDSASVISSSAESELDDDPDDRLVVDFEFPSDRDEDTGAVLTPHVRQFIEGPDEGGTPPEVPIAVEPTLPFHHHHHHHPHHLPPPQQQQQTLPMPPPPHHHVPTVVPIVTAAAPLPVNPILGPSGSASSTASSSLATATTNDMTSEISNILKTCHNGANSYASSQEEPPPVTPPEPDPPLTKPSKKQLKKSEPERTLLNGGDHFAPPPTPQAPSTSKKSTPAPPPTKPAELSEEERDRIREENYAVRAIVFKDIRRPGRNYSGLLEHLTQVQGDLATRSTFVEMCVREALRFRRRKMADSIEEWWDGQLEAQKQQDEKEAAAATVAKQQQQNSFLNFNHQGSRSRTSHYGVAGPSGSSRQFPHQPHPPNKQPQQPGGSKAHSNHQSRI</sequence>
<feature type="region of interest" description="Disordered" evidence="1">
    <location>
        <begin position="880"/>
        <end position="960"/>
    </location>
</feature>
<evidence type="ECO:0000313" key="3">
    <source>
        <dbReference type="EMBL" id="CAG6485675.1"/>
    </source>
</evidence>
<feature type="compositionally biased region" description="Polar residues" evidence="1">
    <location>
        <begin position="1054"/>
        <end position="1066"/>
    </location>
</feature>
<organism evidence="3">
    <name type="scientific">Culex pipiens</name>
    <name type="common">House mosquito</name>
    <dbReference type="NCBI Taxonomy" id="7175"/>
    <lineage>
        <taxon>Eukaryota</taxon>
        <taxon>Metazoa</taxon>
        <taxon>Ecdysozoa</taxon>
        <taxon>Arthropoda</taxon>
        <taxon>Hexapoda</taxon>
        <taxon>Insecta</taxon>
        <taxon>Pterygota</taxon>
        <taxon>Neoptera</taxon>
        <taxon>Endopterygota</taxon>
        <taxon>Diptera</taxon>
        <taxon>Nematocera</taxon>
        <taxon>Culicoidea</taxon>
        <taxon>Culicidae</taxon>
        <taxon>Culicinae</taxon>
        <taxon>Culicini</taxon>
        <taxon>Culex</taxon>
        <taxon>Culex</taxon>
    </lineage>
</organism>
<feature type="region of interest" description="Disordered" evidence="1">
    <location>
        <begin position="727"/>
        <end position="746"/>
    </location>
</feature>
<dbReference type="SUPFAM" id="SSF53300">
    <property type="entry name" value="vWA-like"/>
    <property type="match status" value="1"/>
</dbReference>
<feature type="region of interest" description="Disordered" evidence="1">
    <location>
        <begin position="640"/>
        <end position="673"/>
    </location>
</feature>
<name>A0A8D8C2B5_CULPI</name>
<reference evidence="3" key="1">
    <citation type="submission" date="2021-05" db="EMBL/GenBank/DDBJ databases">
        <authorList>
            <person name="Alioto T."/>
            <person name="Alioto T."/>
            <person name="Gomez Garrido J."/>
        </authorList>
    </citation>
    <scope>NUCLEOTIDE SEQUENCE</scope>
</reference>
<protein>
    <submittedName>
        <fullName evidence="3">Integrator complex subunit 6</fullName>
    </submittedName>
</protein>
<dbReference type="CDD" id="cd00198">
    <property type="entry name" value="vWFA"/>
    <property type="match status" value="1"/>
</dbReference>
<feature type="region of interest" description="Disordered" evidence="1">
    <location>
        <begin position="1054"/>
        <end position="1110"/>
    </location>
</feature>
<dbReference type="GO" id="GO:0032039">
    <property type="term" value="C:integrator complex"/>
    <property type="evidence" value="ECO:0007669"/>
    <property type="project" value="TreeGrafter"/>
</dbReference>
<feature type="domain" description="VWFA" evidence="2">
    <location>
        <begin position="3"/>
        <end position="134"/>
    </location>
</feature>
<evidence type="ECO:0000259" key="2">
    <source>
        <dbReference type="PROSITE" id="PS50234"/>
    </source>
</evidence>
<dbReference type="Gene3D" id="3.40.50.410">
    <property type="entry name" value="von Willebrand factor, type A domain"/>
    <property type="match status" value="1"/>
</dbReference>